<name>A0A834IK50_RHYFE</name>
<feature type="region of interest" description="Disordered" evidence="1">
    <location>
        <begin position="30"/>
        <end position="82"/>
    </location>
</feature>
<accession>A0A834IK50</accession>
<dbReference type="EMBL" id="JAACXV010000332">
    <property type="protein sequence ID" value="KAF7279918.1"/>
    <property type="molecule type" value="Genomic_DNA"/>
</dbReference>
<evidence type="ECO:0000313" key="2">
    <source>
        <dbReference type="EMBL" id="KAF7279918.1"/>
    </source>
</evidence>
<gene>
    <name evidence="2" type="ORF">GWI33_006622</name>
</gene>
<feature type="compositionally biased region" description="Polar residues" evidence="1">
    <location>
        <begin position="40"/>
        <end position="51"/>
    </location>
</feature>
<organism evidence="2 3">
    <name type="scientific">Rhynchophorus ferrugineus</name>
    <name type="common">Red palm weevil</name>
    <name type="synonym">Curculio ferrugineus</name>
    <dbReference type="NCBI Taxonomy" id="354439"/>
    <lineage>
        <taxon>Eukaryota</taxon>
        <taxon>Metazoa</taxon>
        <taxon>Ecdysozoa</taxon>
        <taxon>Arthropoda</taxon>
        <taxon>Hexapoda</taxon>
        <taxon>Insecta</taxon>
        <taxon>Pterygota</taxon>
        <taxon>Neoptera</taxon>
        <taxon>Endopterygota</taxon>
        <taxon>Coleoptera</taxon>
        <taxon>Polyphaga</taxon>
        <taxon>Cucujiformia</taxon>
        <taxon>Curculionidae</taxon>
        <taxon>Dryophthorinae</taxon>
        <taxon>Rhynchophorus</taxon>
    </lineage>
</organism>
<evidence type="ECO:0000313" key="3">
    <source>
        <dbReference type="Proteomes" id="UP000625711"/>
    </source>
</evidence>
<keyword evidence="3" id="KW-1185">Reference proteome</keyword>
<comment type="caution">
    <text evidence="2">The sequence shown here is derived from an EMBL/GenBank/DDBJ whole genome shotgun (WGS) entry which is preliminary data.</text>
</comment>
<sequence>MGSLEYVYRRIACPTISDSRCCHHVGDDAPSPARALGSLENPTVGTASASTGDDPDQISDLPSRPDHGARRPEAIKSQTTTACPSHLSSFLAIRGGQFGAV</sequence>
<protein>
    <submittedName>
        <fullName evidence="2">Uncharacterized protein</fullName>
    </submittedName>
</protein>
<dbReference type="AlphaFoldDB" id="A0A834IK50"/>
<feature type="compositionally biased region" description="Basic and acidic residues" evidence="1">
    <location>
        <begin position="63"/>
        <end position="74"/>
    </location>
</feature>
<evidence type="ECO:0000256" key="1">
    <source>
        <dbReference type="SAM" id="MobiDB-lite"/>
    </source>
</evidence>
<reference evidence="2" key="1">
    <citation type="submission" date="2020-08" db="EMBL/GenBank/DDBJ databases">
        <title>Genome sequencing and assembly of the red palm weevil Rhynchophorus ferrugineus.</title>
        <authorList>
            <person name="Dias G.B."/>
            <person name="Bergman C.M."/>
            <person name="Manee M."/>
        </authorList>
    </citation>
    <scope>NUCLEOTIDE SEQUENCE</scope>
    <source>
        <strain evidence="2">AA-2017</strain>
        <tissue evidence="2">Whole larva</tissue>
    </source>
</reference>
<dbReference type="Proteomes" id="UP000625711">
    <property type="component" value="Unassembled WGS sequence"/>
</dbReference>
<proteinExistence type="predicted"/>